<reference evidence="1 2" key="1">
    <citation type="submission" date="2014-04" db="EMBL/GenBank/DDBJ databases">
        <authorList>
            <consortium name="DOE Joint Genome Institute"/>
            <person name="Kuo A."/>
            <person name="Ruytinx J."/>
            <person name="Rineau F."/>
            <person name="Colpaert J."/>
            <person name="Kohler A."/>
            <person name="Nagy L.G."/>
            <person name="Floudas D."/>
            <person name="Copeland A."/>
            <person name="Barry K.W."/>
            <person name="Cichocki N."/>
            <person name="Veneault-Fourrey C."/>
            <person name="LaButti K."/>
            <person name="Lindquist E.A."/>
            <person name="Lipzen A."/>
            <person name="Lundell T."/>
            <person name="Morin E."/>
            <person name="Murat C."/>
            <person name="Sun H."/>
            <person name="Tunlid A."/>
            <person name="Henrissat B."/>
            <person name="Grigoriev I.V."/>
            <person name="Hibbett D.S."/>
            <person name="Martin F."/>
            <person name="Nordberg H.P."/>
            <person name="Cantor M.N."/>
            <person name="Hua S.X."/>
        </authorList>
    </citation>
    <scope>NUCLEOTIDE SEQUENCE [LARGE SCALE GENOMIC DNA]</scope>
    <source>
        <strain evidence="1 2">UH-Slu-Lm8-n1</strain>
    </source>
</reference>
<dbReference type="HOGENOM" id="CLU_2442345_0_0_1"/>
<evidence type="ECO:0000313" key="2">
    <source>
        <dbReference type="Proteomes" id="UP000054485"/>
    </source>
</evidence>
<organism evidence="1 2">
    <name type="scientific">Suillus luteus UH-Slu-Lm8-n1</name>
    <dbReference type="NCBI Taxonomy" id="930992"/>
    <lineage>
        <taxon>Eukaryota</taxon>
        <taxon>Fungi</taxon>
        <taxon>Dikarya</taxon>
        <taxon>Basidiomycota</taxon>
        <taxon>Agaricomycotina</taxon>
        <taxon>Agaricomycetes</taxon>
        <taxon>Agaricomycetidae</taxon>
        <taxon>Boletales</taxon>
        <taxon>Suillineae</taxon>
        <taxon>Suillaceae</taxon>
        <taxon>Suillus</taxon>
    </lineage>
</organism>
<keyword evidence="2" id="KW-1185">Reference proteome</keyword>
<dbReference type="InParanoid" id="A0A0C9ZG09"/>
<dbReference type="EMBL" id="KN835534">
    <property type="protein sequence ID" value="KIK36375.1"/>
    <property type="molecule type" value="Genomic_DNA"/>
</dbReference>
<proteinExistence type="predicted"/>
<protein>
    <submittedName>
        <fullName evidence="1">Uncharacterized protein</fullName>
    </submittedName>
</protein>
<accession>A0A0C9ZG09</accession>
<reference evidence="2" key="2">
    <citation type="submission" date="2015-01" db="EMBL/GenBank/DDBJ databases">
        <title>Evolutionary Origins and Diversification of the Mycorrhizal Mutualists.</title>
        <authorList>
            <consortium name="DOE Joint Genome Institute"/>
            <consortium name="Mycorrhizal Genomics Consortium"/>
            <person name="Kohler A."/>
            <person name="Kuo A."/>
            <person name="Nagy L.G."/>
            <person name="Floudas D."/>
            <person name="Copeland A."/>
            <person name="Barry K.W."/>
            <person name="Cichocki N."/>
            <person name="Veneault-Fourrey C."/>
            <person name="LaButti K."/>
            <person name="Lindquist E.A."/>
            <person name="Lipzen A."/>
            <person name="Lundell T."/>
            <person name="Morin E."/>
            <person name="Murat C."/>
            <person name="Riley R."/>
            <person name="Ohm R."/>
            <person name="Sun H."/>
            <person name="Tunlid A."/>
            <person name="Henrissat B."/>
            <person name="Grigoriev I.V."/>
            <person name="Hibbett D.S."/>
            <person name="Martin F."/>
        </authorList>
    </citation>
    <scope>NUCLEOTIDE SEQUENCE [LARGE SCALE GENOMIC DNA]</scope>
    <source>
        <strain evidence="2">UH-Slu-Lm8-n1</strain>
    </source>
</reference>
<sequence>MLGESSMGESIGQCTSNPSQPKLVIYHDLQDKLAASLHINLQHFRQHLMKFPTIILGVPHLSRLIVNEKHRLMKPSSLGTSSFLAFAAAC</sequence>
<gene>
    <name evidence="1" type="ORF">CY34DRAFT_525673</name>
</gene>
<dbReference type="AlphaFoldDB" id="A0A0C9ZG09"/>
<evidence type="ECO:0000313" key="1">
    <source>
        <dbReference type="EMBL" id="KIK36375.1"/>
    </source>
</evidence>
<dbReference type="Proteomes" id="UP000054485">
    <property type="component" value="Unassembled WGS sequence"/>
</dbReference>
<name>A0A0C9ZG09_9AGAM</name>